<protein>
    <submittedName>
        <fullName evidence="3">Chemoreceptor glutamine deamidase CheD</fullName>
        <ecNumber evidence="3">3.5.1.44</ecNumber>
    </submittedName>
</protein>
<dbReference type="EMBL" id="VSSQ01010218">
    <property type="protein sequence ID" value="MPM43746.1"/>
    <property type="molecule type" value="Genomic_DNA"/>
</dbReference>
<dbReference type="PANTHER" id="PTHR35147:SF1">
    <property type="entry name" value="CHEMORECEPTOR GLUTAMINE DEAMIDASE CHED-RELATED"/>
    <property type="match status" value="1"/>
</dbReference>
<proteinExistence type="inferred from homology"/>
<dbReference type="EC" id="3.5.1.44" evidence="3"/>
<dbReference type="HAMAP" id="MF_01440">
    <property type="entry name" value="CheD"/>
    <property type="match status" value="1"/>
</dbReference>
<dbReference type="GO" id="GO:0050568">
    <property type="term" value="F:protein-glutamine glutaminase activity"/>
    <property type="evidence" value="ECO:0007669"/>
    <property type="project" value="UniProtKB-EC"/>
</dbReference>
<evidence type="ECO:0000313" key="3">
    <source>
        <dbReference type="EMBL" id="MPM43746.1"/>
    </source>
</evidence>
<evidence type="ECO:0000256" key="1">
    <source>
        <dbReference type="ARBA" id="ARBA00022500"/>
    </source>
</evidence>
<accession>A0A644ZSM2</accession>
<dbReference type="SUPFAM" id="SSF64438">
    <property type="entry name" value="CNF1/YfiH-like putative cysteine hydrolases"/>
    <property type="match status" value="1"/>
</dbReference>
<reference evidence="3" key="1">
    <citation type="submission" date="2019-08" db="EMBL/GenBank/DDBJ databases">
        <authorList>
            <person name="Kucharzyk K."/>
            <person name="Murdoch R.W."/>
            <person name="Higgins S."/>
            <person name="Loffler F."/>
        </authorList>
    </citation>
    <scope>NUCLEOTIDE SEQUENCE</scope>
</reference>
<evidence type="ECO:0000256" key="2">
    <source>
        <dbReference type="ARBA" id="ARBA00022801"/>
    </source>
</evidence>
<name>A0A644ZSM2_9ZZZZ</name>
<dbReference type="InterPro" id="IPR005659">
    <property type="entry name" value="Chemorcpt_Glu_NH3ase_CheD"/>
</dbReference>
<dbReference type="CDD" id="cd16352">
    <property type="entry name" value="CheD"/>
    <property type="match status" value="1"/>
</dbReference>
<gene>
    <name evidence="3" type="primary">cheD_13</name>
    <name evidence="3" type="ORF">SDC9_90423</name>
</gene>
<comment type="caution">
    <text evidence="3">The sequence shown here is derived from an EMBL/GenBank/DDBJ whole genome shotgun (WGS) entry which is preliminary data.</text>
</comment>
<keyword evidence="2 3" id="KW-0378">Hydrolase</keyword>
<keyword evidence="3" id="KW-0675">Receptor</keyword>
<dbReference type="Pfam" id="PF03975">
    <property type="entry name" value="CheD"/>
    <property type="match status" value="1"/>
</dbReference>
<dbReference type="InterPro" id="IPR011324">
    <property type="entry name" value="Cytotoxic_necrot_fac-like_cat"/>
</dbReference>
<dbReference type="PANTHER" id="PTHR35147">
    <property type="entry name" value="CHEMORECEPTOR GLUTAMINE DEAMIDASE CHED-RELATED"/>
    <property type="match status" value="1"/>
</dbReference>
<dbReference type="InterPro" id="IPR038592">
    <property type="entry name" value="CheD-like_sf"/>
</dbReference>
<organism evidence="3">
    <name type="scientific">bioreactor metagenome</name>
    <dbReference type="NCBI Taxonomy" id="1076179"/>
    <lineage>
        <taxon>unclassified sequences</taxon>
        <taxon>metagenomes</taxon>
        <taxon>ecological metagenomes</taxon>
    </lineage>
</organism>
<dbReference type="AlphaFoldDB" id="A0A644ZSM2"/>
<dbReference type="GO" id="GO:0006935">
    <property type="term" value="P:chemotaxis"/>
    <property type="evidence" value="ECO:0007669"/>
    <property type="project" value="UniProtKB-KW"/>
</dbReference>
<sequence>MTKISVDIAVMKIARAPDQLYCLGLGSCVGVAVYDPVLHLAGMIHVLLPSMLEFESAGQIRTKFADTGISDMVDALLKAGALKHRLRAKMAGGAAMFAVRDAADDTIAIGKRNIASCRDTLKRLGIELVAQDTGGTKGRTITFDIASGALSIRMLDKGEKVI</sequence>
<keyword evidence="1" id="KW-0145">Chemotaxis</keyword>
<dbReference type="Gene3D" id="3.30.1330.200">
    <property type="match status" value="1"/>
</dbReference>